<protein>
    <submittedName>
        <fullName evidence="1">Lb2Cas12a</fullName>
    </submittedName>
</protein>
<organism evidence="1">
    <name type="scientific">Lachnospiraceae bacterium MA2020</name>
    <dbReference type="NCBI Taxonomy" id="1408323"/>
    <lineage>
        <taxon>Bacteria</taxon>
        <taxon>Bacillati</taxon>
        <taxon>Bacillota</taxon>
        <taxon>Clostridia</taxon>
        <taxon>Lachnospirales</taxon>
        <taxon>Lachnospiraceae</taxon>
    </lineage>
</organism>
<reference evidence="1" key="1">
    <citation type="journal article" date="2023" name="PLoS Biol.">
        <title>Structures of apo Cas12a and its complex with crRNA and DNA reveal the dynamics of ternary complex formation and target DNA cleavage.</title>
        <authorList>
            <person name="Jianwei L."/>
            <person name="Jobichen C."/>
            <person name="Machida S."/>
            <person name="Meng S."/>
            <person name="Read R.J."/>
            <person name="Hongying C."/>
            <person name="Jian S."/>
            <person name="Yuan Y.A."/>
            <person name="Sivaraman J."/>
        </authorList>
    </citation>
    <scope>STRUCTURE BY ELECTRON MICROSCOPY (3.95 ANGSTROMS)</scope>
</reference>
<evidence type="ECO:0000313" key="1">
    <source>
        <dbReference type="PDB" id="8I54"/>
    </source>
</evidence>
<sequence length="1206" mass="141001">MYYESLTKQYPVSKTIRNELIPIGKTLDNIRQNNILESDVKRKQNYEHVKGILDEYHKQLINEALDNCTLPSLKIAAEIYLKNQKEVSDREDFNKTQDLLRKEVVEKLKAHENFTKIGKKDILDLLEKLPSISEDDYNALESFRNFYTYFTSYNKVRENLYSDKEKSSTVAYRLINENFPKFLDNVKSYRFVKTAGILADGLGEEEQDSLFIVETFNKTLTQDGIDTYNSQVGKINSSINLYNQKNQKANGFRKIPKMKMLYKQILSDREESFIDEFQSDEVLIDNVESYGSVLIESLKSSKVSAFFDALRESKGKNVYVKNDLAKTAMSNIVFENWRTFDDLLNQEYDLANENKKKDDKYFEKRQKELKKNKSYSLEHLCNLSEDSCNLIENYIHQISDDIENIIINNETFLRIVINEHDRSRKLAKNRKAVKAIKDFLDSIKVLERELKLINSSGQELEKDLIVYSAHEELLVELKQVDSLYNMTRNYLTKKPFSTEKVKLNFNRSTLLNGWDRNKETDNLGVLLLKDGKYYLGIMNTSANKAFVNPPVAKTEKVFKKVDYKLLPVPNQMLPKVFFAKSNIDFYNPSSEIYSNYKKGTHKKGNMFSLEDCHNLIDFFKESISKHEDWSKFGFKFSDTASYNDISEFYREVEKQGYKLTYTDIDETYINDLIERNELYLFQIYNKDFSMYSKGKLNLHTLYFMMLFDQRNIDDVVYKLNGEAEVFYRPASISEDELIIHKAGEEIKNKNPNRARTKETSTFSYDIVKDKRYSKDKFTLHIPITMNFGVDEVKRFNDAVNSAIRIDENVNVIGIDRGERNLLYVVVIDSKGNILEQISLNSIINKEYDIETDYHALLDEREGGRDKARKDWNTVENIRDLKAGYLSQVVNVVAKLVLKYNAIICLEDLNFGFKRGRQKVEKQVYQKFEKMLIDKLNYLVIDKSREQTSPKELGGALNALQLTSKFKSFKELGKQSGVIYYVPAYLTSKIDPTTGFANLFYMKCENVEKSKRFFDGFDFIRFNALENVFEFGFDYRSFTQRACGINSKWTVCTNGERIIKYRNPDKNNMFDEKVVVVTDEMKNLFEQYKIPYEDGRNVKDMIISNEEAEFYRRLYRLLQQTLQMRNSTSDGTRDYIISPVKNKREAYFNSELSDGSVPKDADANGAYNIARKGLWVLEQIRQKSEGEKINLAMTNAEWLEYAQTHLL</sequence>
<keyword evidence="1" id="KW-0002">3D-structure</keyword>
<name>A0ACD6BAZ4_9FIRM</name>
<proteinExistence type="evidence at protein level"/>
<dbReference type="PDB" id="8I54">
    <property type="method" value="EM"/>
    <property type="resolution" value="3.95 A"/>
    <property type="chains" value="A=1-1206"/>
</dbReference>
<accession>A0A9Y2YAH1</accession>
<accession>A0ACD6BAZ4</accession>